<gene>
    <name evidence="8" type="ORF">WJX75_003452</name>
</gene>
<evidence type="ECO:0000256" key="7">
    <source>
        <dbReference type="SAM" id="SignalP"/>
    </source>
</evidence>
<dbReference type="SUPFAM" id="SSF51445">
    <property type="entry name" value="(Trans)glycosidases"/>
    <property type="match status" value="1"/>
</dbReference>
<dbReference type="PANTHER" id="PTHR10353">
    <property type="entry name" value="GLYCOSYL HYDROLASE"/>
    <property type="match status" value="1"/>
</dbReference>
<comment type="similarity">
    <text evidence="1 6">Belongs to the glycosyl hydrolase 1 family.</text>
</comment>
<accession>A0ABR2Z096</accession>
<keyword evidence="7" id="KW-0732">Signal</keyword>
<organism evidence="8 9">
    <name type="scientific">Coccomyxa subellipsoidea</name>
    <dbReference type="NCBI Taxonomy" id="248742"/>
    <lineage>
        <taxon>Eukaryota</taxon>
        <taxon>Viridiplantae</taxon>
        <taxon>Chlorophyta</taxon>
        <taxon>core chlorophytes</taxon>
        <taxon>Trebouxiophyceae</taxon>
        <taxon>Trebouxiophyceae incertae sedis</taxon>
        <taxon>Coccomyxaceae</taxon>
        <taxon>Coccomyxa</taxon>
    </lineage>
</organism>
<dbReference type="Gene3D" id="3.20.20.80">
    <property type="entry name" value="Glycosidases"/>
    <property type="match status" value="1"/>
</dbReference>
<name>A0ABR2Z096_9CHLO</name>
<dbReference type="PANTHER" id="PTHR10353:SF36">
    <property type="entry name" value="LP05116P"/>
    <property type="match status" value="1"/>
</dbReference>
<proteinExistence type="inferred from homology"/>
<dbReference type="InterPro" id="IPR001360">
    <property type="entry name" value="Glyco_hydro_1"/>
</dbReference>
<dbReference type="PROSITE" id="PS00572">
    <property type="entry name" value="GLYCOSYL_HYDROL_F1_1"/>
    <property type="match status" value="1"/>
</dbReference>
<keyword evidence="3" id="KW-0378">Hydrolase</keyword>
<dbReference type="PRINTS" id="PR00131">
    <property type="entry name" value="GLHYDRLASE1"/>
</dbReference>
<reference evidence="8 9" key="1">
    <citation type="journal article" date="2024" name="Nat. Commun.">
        <title>Phylogenomics reveals the evolutionary origins of lichenization in chlorophyte algae.</title>
        <authorList>
            <person name="Puginier C."/>
            <person name="Libourel C."/>
            <person name="Otte J."/>
            <person name="Skaloud P."/>
            <person name="Haon M."/>
            <person name="Grisel S."/>
            <person name="Petersen M."/>
            <person name="Berrin J.G."/>
            <person name="Delaux P.M."/>
            <person name="Dal Grande F."/>
            <person name="Keller J."/>
        </authorList>
    </citation>
    <scope>NUCLEOTIDE SEQUENCE [LARGE SCALE GENOMIC DNA]</scope>
    <source>
        <strain evidence="8 9">SAG 216-7</strain>
    </source>
</reference>
<sequence>MEGSAVLGFLFCLVTGIQAAGTAQQGTGLVGDGSLTLSLLQVEAAQTTPPFYLGFATAAPQIEGANATDGRGPSIWDTYEAIPGNIDNGDTSAVADDFYHLYLNDIAAMRLLGVKRFRMSIAWPRIFPSGDGQVNQQGLDFYARVLEALLVAGIEPHVTLYHWDLPQALQDRFGGWNSDQIVPIFAQYAATVFQALGDYTTHWTTVNEPWTFCFLGYGQGSGAPGINDKVQAWNCVHNVLQAHAAAVKQFRALVPGGKISINLNCDWAQPLTGAPSDADAAQRKMEFMLGAFADPIFKGDFPASVKQRISFLPQITPQLAADLNGSVDYFALNHYTSTFVANQQGAMGLQGACDYTETQVDVNGKLIGDQAESDWLKVTPWGFRLMLNWVNNRYQPNEIVVTENGMSMKGESAMPMPQALQDTQRVNFCRDYVAAATDAVNLDKVPMTGYFAWSLLDNFEWGNGYSKRFGLVHVDFKTQQRYYKASAKFLVNLFNCTVLDPTYTYPSD</sequence>
<dbReference type="Pfam" id="PF00232">
    <property type="entry name" value="Glyco_hydro_1"/>
    <property type="match status" value="1"/>
</dbReference>
<dbReference type="InterPro" id="IPR017853">
    <property type="entry name" value="GH"/>
</dbReference>
<feature type="signal peptide" evidence="7">
    <location>
        <begin position="1"/>
        <end position="19"/>
    </location>
</feature>
<dbReference type="EMBL" id="JALJOT010000002">
    <property type="protein sequence ID" value="KAK9917352.1"/>
    <property type="molecule type" value="Genomic_DNA"/>
</dbReference>
<comment type="caution">
    <text evidence="8">The sequence shown here is derived from an EMBL/GenBank/DDBJ whole genome shotgun (WGS) entry which is preliminary data.</text>
</comment>
<feature type="chain" id="PRO_5045202599" description="beta-glucosidase" evidence="7">
    <location>
        <begin position="20"/>
        <end position="508"/>
    </location>
</feature>
<protein>
    <recommendedName>
        <fullName evidence="2">beta-glucosidase</fullName>
        <ecNumber evidence="2">3.2.1.21</ecNumber>
    </recommendedName>
</protein>
<keyword evidence="9" id="KW-1185">Reference proteome</keyword>
<evidence type="ECO:0000256" key="2">
    <source>
        <dbReference type="ARBA" id="ARBA00012744"/>
    </source>
</evidence>
<evidence type="ECO:0000256" key="1">
    <source>
        <dbReference type="ARBA" id="ARBA00010838"/>
    </source>
</evidence>
<feature type="active site" description="Nucleophile" evidence="5">
    <location>
        <position position="403"/>
    </location>
</feature>
<evidence type="ECO:0000313" key="9">
    <source>
        <dbReference type="Proteomes" id="UP001491310"/>
    </source>
</evidence>
<evidence type="ECO:0000313" key="8">
    <source>
        <dbReference type="EMBL" id="KAK9917352.1"/>
    </source>
</evidence>
<dbReference type="EC" id="3.2.1.21" evidence="2"/>
<evidence type="ECO:0000256" key="6">
    <source>
        <dbReference type="RuleBase" id="RU003690"/>
    </source>
</evidence>
<dbReference type="InterPro" id="IPR018120">
    <property type="entry name" value="Glyco_hydro_1_AS"/>
</dbReference>
<evidence type="ECO:0000256" key="4">
    <source>
        <dbReference type="ARBA" id="ARBA00023295"/>
    </source>
</evidence>
<dbReference type="Proteomes" id="UP001491310">
    <property type="component" value="Unassembled WGS sequence"/>
</dbReference>
<evidence type="ECO:0000256" key="3">
    <source>
        <dbReference type="ARBA" id="ARBA00022801"/>
    </source>
</evidence>
<keyword evidence="4" id="KW-0326">Glycosidase</keyword>
<evidence type="ECO:0000256" key="5">
    <source>
        <dbReference type="PROSITE-ProRule" id="PRU10055"/>
    </source>
</evidence>